<organism evidence="1">
    <name type="scientific">Marmota monax</name>
    <name type="common">Woodchuck</name>
    <dbReference type="NCBI Taxonomy" id="9995"/>
    <lineage>
        <taxon>Eukaryota</taxon>
        <taxon>Metazoa</taxon>
        <taxon>Chordata</taxon>
        <taxon>Craniata</taxon>
        <taxon>Vertebrata</taxon>
        <taxon>Euteleostomi</taxon>
        <taxon>Mammalia</taxon>
        <taxon>Eutheria</taxon>
        <taxon>Euarchontoglires</taxon>
        <taxon>Glires</taxon>
        <taxon>Rodentia</taxon>
        <taxon>Sciuromorpha</taxon>
        <taxon>Sciuridae</taxon>
        <taxon>Xerinae</taxon>
        <taxon>Marmotini</taxon>
        <taxon>Marmota</taxon>
    </lineage>
</organism>
<dbReference type="AlphaFoldDB" id="A0A5E4CTB1"/>
<name>A0A5E4CTB1_MARMO</name>
<feature type="non-terminal residue" evidence="1">
    <location>
        <position position="1"/>
    </location>
</feature>
<dbReference type="EMBL" id="CABDUW010001895">
    <property type="protein sequence ID" value="VTJ84500.1"/>
    <property type="molecule type" value="Genomic_DNA"/>
</dbReference>
<proteinExistence type="predicted"/>
<accession>A0A5E4CTB1</accession>
<gene>
    <name evidence="1" type="ORF">MONAX_5E027655</name>
</gene>
<sequence length="51" mass="5543">QGSNLFCLNAAIIFAPSSLLPEIFEIVDYYVTDGPTDLRLFAVLASLAPKK</sequence>
<evidence type="ECO:0000313" key="1">
    <source>
        <dbReference type="EMBL" id="VTJ84500.1"/>
    </source>
</evidence>
<protein>
    <submittedName>
        <fullName evidence="1">Uncharacterized protein</fullName>
    </submittedName>
</protein>
<reference evidence="1" key="1">
    <citation type="submission" date="2019-04" db="EMBL/GenBank/DDBJ databases">
        <authorList>
            <person name="Alioto T."/>
            <person name="Alioto T."/>
        </authorList>
    </citation>
    <scope>NUCLEOTIDE SEQUENCE [LARGE SCALE GENOMIC DNA]</scope>
</reference>
<comment type="caution">
    <text evidence="1">The sequence shown here is derived from an EMBL/GenBank/DDBJ whole genome shotgun (WGS) entry which is preliminary data.</text>
</comment>